<organism evidence="6 7">
    <name type="scientific">Mytilus galloprovincialis</name>
    <name type="common">Mediterranean mussel</name>
    <dbReference type="NCBI Taxonomy" id="29158"/>
    <lineage>
        <taxon>Eukaryota</taxon>
        <taxon>Metazoa</taxon>
        <taxon>Spiralia</taxon>
        <taxon>Lophotrochozoa</taxon>
        <taxon>Mollusca</taxon>
        <taxon>Bivalvia</taxon>
        <taxon>Autobranchia</taxon>
        <taxon>Pteriomorphia</taxon>
        <taxon>Mytilida</taxon>
        <taxon>Mytiloidea</taxon>
        <taxon>Mytilidae</taxon>
        <taxon>Mytilinae</taxon>
        <taxon>Mytilus</taxon>
    </lineage>
</organism>
<keyword evidence="4" id="KW-1133">Transmembrane helix</keyword>
<reference evidence="6" key="1">
    <citation type="submission" date="2018-11" db="EMBL/GenBank/DDBJ databases">
        <authorList>
            <person name="Alioto T."/>
            <person name="Alioto T."/>
        </authorList>
    </citation>
    <scope>NUCLEOTIDE SEQUENCE</scope>
</reference>
<comment type="caution">
    <text evidence="6">The sequence shown here is derived from an EMBL/GenBank/DDBJ whole genome shotgun (WGS) entry which is preliminary data.</text>
</comment>
<evidence type="ECO:0000256" key="3">
    <source>
        <dbReference type="SAM" id="MobiDB-lite"/>
    </source>
</evidence>
<feature type="compositionally biased region" description="Basic and acidic residues" evidence="3">
    <location>
        <begin position="110"/>
        <end position="135"/>
    </location>
</feature>
<feature type="transmembrane region" description="Helical" evidence="4">
    <location>
        <begin position="48"/>
        <end position="74"/>
    </location>
</feature>
<feature type="region of interest" description="Disordered" evidence="3">
    <location>
        <begin position="93"/>
        <end position="164"/>
    </location>
</feature>
<evidence type="ECO:0000256" key="2">
    <source>
        <dbReference type="ARBA" id="ARBA00022475"/>
    </source>
</evidence>
<keyword evidence="7" id="KW-1185">Reference proteome</keyword>
<dbReference type="AlphaFoldDB" id="A0A8B6GTC0"/>
<keyword evidence="4" id="KW-0812">Transmembrane</keyword>
<protein>
    <recommendedName>
        <fullName evidence="8">G-protein coupled receptors family 1 profile domain-containing protein</fullName>
    </recommendedName>
</protein>
<dbReference type="EMBL" id="UYJE01008927">
    <property type="protein sequence ID" value="VDI68585.1"/>
    <property type="molecule type" value="Genomic_DNA"/>
</dbReference>
<sequence>MFDEIKFKCIGGTTIVVFLYTLCTVSLIPRNGAISYCRHYQLYGNYVGAFVVTIFGPAVILICVIVCISVLTSLKIWRIYFSKRKINPVSMTNYNRKEDEPSEKSFVLDQNEKESNRQAMTSKRDSVLHEEKQSNSRENGADEPIQSTFKKKRQIQNVDDPKDSQKEIIRIETYQTNMLMKRLNGDHNMFNNAEIVELKTMDLNLHSPLTQHKSEQIKDNRQHRNQEATQNILEAENGQQSNCFIAADTSFTAILTVNNDNEKQNTNYSAIQDRNKLSMTRENKNSTKRIPAEKNQSDLISKSRKVWEIRAFITSILIAAQTLLLTGPFVLSFWIELIYPQEVSSQMYLFALPFLVNLLTNPILYAWRMPEIRREFKNLCKRDN</sequence>
<feature type="transmembrane region" description="Helical" evidence="4">
    <location>
        <begin position="347"/>
        <end position="367"/>
    </location>
</feature>
<name>A0A8B6GTC0_MYTGA</name>
<dbReference type="Proteomes" id="UP000596742">
    <property type="component" value="Unassembled WGS sequence"/>
</dbReference>
<feature type="transmembrane region" description="Helical" evidence="4">
    <location>
        <begin position="7"/>
        <end position="28"/>
    </location>
</feature>
<dbReference type="EMBL" id="UYJE01004790">
    <property type="protein sequence ID" value="VDI31405.1"/>
    <property type="molecule type" value="Genomic_DNA"/>
</dbReference>
<evidence type="ECO:0000313" key="5">
    <source>
        <dbReference type="EMBL" id="VDI31405.1"/>
    </source>
</evidence>
<dbReference type="OrthoDB" id="6171672at2759"/>
<evidence type="ECO:0000256" key="1">
    <source>
        <dbReference type="ARBA" id="ARBA00004651"/>
    </source>
</evidence>
<feature type="transmembrane region" description="Helical" evidence="4">
    <location>
        <begin position="311"/>
        <end position="335"/>
    </location>
</feature>
<dbReference type="GO" id="GO:0005886">
    <property type="term" value="C:plasma membrane"/>
    <property type="evidence" value="ECO:0007669"/>
    <property type="project" value="UniProtKB-SubCell"/>
</dbReference>
<proteinExistence type="predicted"/>
<evidence type="ECO:0000313" key="7">
    <source>
        <dbReference type="Proteomes" id="UP000596742"/>
    </source>
</evidence>
<dbReference type="Gene3D" id="1.20.1070.10">
    <property type="entry name" value="Rhodopsin 7-helix transmembrane proteins"/>
    <property type="match status" value="1"/>
</dbReference>
<gene>
    <name evidence="6" type="ORF">MGAL_10B010162</name>
    <name evidence="5" type="ORF">MGAL_10B039869</name>
</gene>
<keyword evidence="2" id="KW-1003">Cell membrane</keyword>
<evidence type="ECO:0000256" key="4">
    <source>
        <dbReference type="SAM" id="Phobius"/>
    </source>
</evidence>
<evidence type="ECO:0008006" key="8">
    <source>
        <dbReference type="Google" id="ProtNLM"/>
    </source>
</evidence>
<comment type="subcellular location">
    <subcellularLocation>
        <location evidence="1">Cell membrane</location>
        <topology evidence="1">Multi-pass membrane protein</topology>
    </subcellularLocation>
</comment>
<evidence type="ECO:0000313" key="6">
    <source>
        <dbReference type="EMBL" id="VDI68585.1"/>
    </source>
</evidence>
<dbReference type="SUPFAM" id="SSF81321">
    <property type="entry name" value="Family A G protein-coupled receptor-like"/>
    <property type="match status" value="1"/>
</dbReference>
<dbReference type="PANTHER" id="PTHR22750">
    <property type="entry name" value="G-PROTEIN COUPLED RECEPTOR"/>
    <property type="match status" value="1"/>
</dbReference>
<accession>A0A8B6GTC0</accession>
<keyword evidence="4" id="KW-0472">Membrane</keyword>